<evidence type="ECO:0000256" key="5">
    <source>
        <dbReference type="PIRSR" id="PIRSR604254-1"/>
    </source>
</evidence>
<evidence type="ECO:0000256" key="2">
    <source>
        <dbReference type="ARBA" id="ARBA00022692"/>
    </source>
</evidence>
<accession>A0A502GFR0</accession>
<protein>
    <submittedName>
        <fullName evidence="7">Hemolysin III family protein</fullName>
    </submittedName>
</protein>
<keyword evidence="2 6" id="KW-0812">Transmembrane</keyword>
<evidence type="ECO:0000313" key="8">
    <source>
        <dbReference type="Proteomes" id="UP000317078"/>
    </source>
</evidence>
<feature type="transmembrane region" description="Helical" evidence="6">
    <location>
        <begin position="189"/>
        <end position="212"/>
    </location>
</feature>
<feature type="transmembrane region" description="Helical" evidence="6">
    <location>
        <begin position="109"/>
        <end position="128"/>
    </location>
</feature>
<feature type="transmembrane region" description="Helical" evidence="6">
    <location>
        <begin position="20"/>
        <end position="39"/>
    </location>
</feature>
<feature type="transmembrane region" description="Helical" evidence="6">
    <location>
        <begin position="81"/>
        <end position="103"/>
    </location>
</feature>
<keyword evidence="3 6" id="KW-1133">Transmembrane helix</keyword>
<reference evidence="7 8" key="1">
    <citation type="journal article" date="2019" name="Environ. Microbiol.">
        <title>Species interactions and distinct microbial communities in high Arctic permafrost affected cryosols are associated with the CH4 and CO2 gas fluxes.</title>
        <authorList>
            <person name="Altshuler I."/>
            <person name="Hamel J."/>
            <person name="Turney S."/>
            <person name="Magnuson E."/>
            <person name="Levesque R."/>
            <person name="Greer C."/>
            <person name="Whyte L.G."/>
        </authorList>
    </citation>
    <scope>NUCLEOTIDE SEQUENCE [LARGE SCALE GENOMIC DNA]</scope>
    <source>
        <strain evidence="7 8">S9.3B</strain>
    </source>
</reference>
<comment type="subcellular location">
    <subcellularLocation>
        <location evidence="1">Membrane</location>
        <topology evidence="1">Multi-pass membrane protein</topology>
    </subcellularLocation>
</comment>
<evidence type="ECO:0000256" key="6">
    <source>
        <dbReference type="SAM" id="Phobius"/>
    </source>
</evidence>
<feature type="transmembrane region" description="Helical" evidence="6">
    <location>
        <begin position="160"/>
        <end position="182"/>
    </location>
</feature>
<keyword evidence="5" id="KW-0479">Metal-binding</keyword>
<dbReference type="Pfam" id="PF03006">
    <property type="entry name" value="HlyIII"/>
    <property type="match status" value="1"/>
</dbReference>
<keyword evidence="8" id="KW-1185">Reference proteome</keyword>
<dbReference type="Proteomes" id="UP000317078">
    <property type="component" value="Unassembled WGS sequence"/>
</dbReference>
<gene>
    <name evidence="7" type="ORF">EAH89_03460</name>
</gene>
<dbReference type="RefSeq" id="WP_140881369.1">
    <property type="nucleotide sequence ID" value="NZ_RCZP01000002.1"/>
</dbReference>
<feature type="transmembrane region" description="Helical" evidence="6">
    <location>
        <begin position="137"/>
        <end position="154"/>
    </location>
</feature>
<name>A0A502GFR0_9PROT</name>
<dbReference type="PANTHER" id="PTHR20855">
    <property type="entry name" value="ADIPOR/PROGESTIN RECEPTOR-RELATED"/>
    <property type="match status" value="1"/>
</dbReference>
<organism evidence="7 8">
    <name type="scientific">Muricoccus nepalensis</name>
    <dbReference type="NCBI Taxonomy" id="1854500"/>
    <lineage>
        <taxon>Bacteria</taxon>
        <taxon>Pseudomonadati</taxon>
        <taxon>Pseudomonadota</taxon>
        <taxon>Alphaproteobacteria</taxon>
        <taxon>Acetobacterales</taxon>
        <taxon>Roseomonadaceae</taxon>
        <taxon>Muricoccus</taxon>
    </lineage>
</organism>
<feature type="transmembrane region" description="Helical" evidence="6">
    <location>
        <begin position="45"/>
        <end position="69"/>
    </location>
</feature>
<feature type="binding site" evidence="5">
    <location>
        <position position="193"/>
    </location>
    <ligand>
        <name>Zn(2+)</name>
        <dbReference type="ChEBI" id="CHEBI:29105"/>
    </ligand>
</feature>
<evidence type="ECO:0000256" key="4">
    <source>
        <dbReference type="ARBA" id="ARBA00023136"/>
    </source>
</evidence>
<keyword evidence="5" id="KW-0862">Zinc</keyword>
<keyword evidence="4 6" id="KW-0472">Membrane</keyword>
<dbReference type="GO" id="GO:0016020">
    <property type="term" value="C:membrane"/>
    <property type="evidence" value="ECO:0007669"/>
    <property type="project" value="UniProtKB-SubCell"/>
</dbReference>
<dbReference type="InterPro" id="IPR004254">
    <property type="entry name" value="AdipoR/HlyIII-related"/>
</dbReference>
<evidence type="ECO:0000256" key="1">
    <source>
        <dbReference type="ARBA" id="ARBA00004141"/>
    </source>
</evidence>
<dbReference type="EMBL" id="RCZP01000002">
    <property type="protein sequence ID" value="TPG60442.1"/>
    <property type="molecule type" value="Genomic_DNA"/>
</dbReference>
<dbReference type="AlphaFoldDB" id="A0A502GFR0"/>
<dbReference type="OrthoDB" id="9813689at2"/>
<dbReference type="PANTHER" id="PTHR20855:SF3">
    <property type="entry name" value="LD03007P"/>
    <property type="match status" value="1"/>
</dbReference>
<evidence type="ECO:0000313" key="7">
    <source>
        <dbReference type="EMBL" id="TPG60442.1"/>
    </source>
</evidence>
<sequence>MSDPSPYNGAERGADAAVHAAGLLAVPAGCLLLALRAPFPSDPGLAIALGLYMAGLVATFACSAAYNLAPAGPRRALLRRADHAAIFIMIAGTYTPVSVLAIGGPLATALLAFVWTGALLGAAMKLLAPGRFERGSIAAYLVLGWVGVVALVPLSRTLSAGQLGLLAAGGLLYSLGVLVHLASRLRFNVAIWHALVLAAAACHYGLVLSLAAP</sequence>
<comment type="caution">
    <text evidence="7">The sequence shown here is derived from an EMBL/GenBank/DDBJ whole genome shotgun (WGS) entry which is preliminary data.</text>
</comment>
<proteinExistence type="predicted"/>
<evidence type="ECO:0000256" key="3">
    <source>
        <dbReference type="ARBA" id="ARBA00022989"/>
    </source>
</evidence>
<dbReference type="GO" id="GO:0046872">
    <property type="term" value="F:metal ion binding"/>
    <property type="evidence" value="ECO:0007669"/>
    <property type="project" value="UniProtKB-KW"/>
</dbReference>